<dbReference type="Gene3D" id="3.40.50.300">
    <property type="entry name" value="P-loop containing nucleotide triphosphate hydrolases"/>
    <property type="match status" value="1"/>
</dbReference>
<organism evidence="1 2">
    <name type="scientific">Gallibacter intestinalis</name>
    <dbReference type="NCBI Taxonomy" id="2779356"/>
    <lineage>
        <taxon>Bacteria</taxon>
        <taxon>Bacillati</taxon>
        <taxon>Bacillota</taxon>
        <taxon>Clostridia</taxon>
        <taxon>Eubacteriales</taxon>
        <taxon>Eubacteriaceae</taxon>
        <taxon>Gallibacter</taxon>
    </lineage>
</organism>
<dbReference type="InterPro" id="IPR027417">
    <property type="entry name" value="P-loop_NTPase"/>
</dbReference>
<evidence type="ECO:0000313" key="1">
    <source>
        <dbReference type="EMBL" id="MBE5035495.1"/>
    </source>
</evidence>
<keyword evidence="2" id="KW-1185">Reference proteome</keyword>
<keyword evidence="1" id="KW-0547">Nucleotide-binding</keyword>
<comment type="caution">
    <text evidence="1">The sequence shown here is derived from an EMBL/GenBank/DDBJ whole genome shotgun (WGS) entry which is preliminary data.</text>
</comment>
<accession>A0ABR9QX87</accession>
<sequence length="224" mass="25295">MKRIRIITGHYGSGKSELSVNMVTELKKQYDKVAIVDLDIANPYFRSRERQDMMEDMGIEVFHNSFGYDITQDLPALSAAIKKPLENKDYHTIVDAGGDDSGARVLNQFRKYFLADDCEMIFVINANRPETSTVSGCLHHLDAIQVETGLKVDGIINNTHLLSETSAADIKKGYKLCKEVSELLDIPIIGSYCNEKILNNIKEEELDGIEVTPIHLFMRPSWLQ</sequence>
<evidence type="ECO:0000313" key="2">
    <source>
        <dbReference type="Proteomes" id="UP001516588"/>
    </source>
</evidence>
<dbReference type="Proteomes" id="UP001516588">
    <property type="component" value="Unassembled WGS sequence"/>
</dbReference>
<gene>
    <name evidence="1" type="ORF">INF20_04255</name>
</gene>
<reference evidence="1 2" key="1">
    <citation type="submission" date="2020-10" db="EMBL/GenBank/DDBJ databases">
        <title>ChiBAC.</title>
        <authorList>
            <person name="Zenner C."/>
            <person name="Hitch T.C.A."/>
            <person name="Clavel T."/>
        </authorList>
    </citation>
    <scope>NUCLEOTIDE SEQUENCE [LARGE SCALE GENOMIC DNA]</scope>
    <source>
        <strain evidence="1 2">DSM 108706</strain>
    </source>
</reference>
<dbReference type="EMBL" id="JADCKA010000005">
    <property type="protein sequence ID" value="MBE5035495.1"/>
    <property type="molecule type" value="Genomic_DNA"/>
</dbReference>
<dbReference type="GO" id="GO:0005524">
    <property type="term" value="F:ATP binding"/>
    <property type="evidence" value="ECO:0007669"/>
    <property type="project" value="UniProtKB-KW"/>
</dbReference>
<name>A0ABR9QX87_9FIRM</name>
<keyword evidence="1" id="KW-0067">ATP-binding</keyword>
<dbReference type="RefSeq" id="WP_226385141.1">
    <property type="nucleotide sequence ID" value="NZ_JADCKA010000005.1"/>
</dbReference>
<protein>
    <submittedName>
        <fullName evidence="1">ATP-binding protein</fullName>
    </submittedName>
</protein>
<dbReference type="SUPFAM" id="SSF52540">
    <property type="entry name" value="P-loop containing nucleoside triphosphate hydrolases"/>
    <property type="match status" value="1"/>
</dbReference>
<proteinExistence type="predicted"/>